<evidence type="ECO:0000313" key="4">
    <source>
        <dbReference type="Proteomes" id="UP000001556"/>
    </source>
</evidence>
<keyword evidence="3" id="KW-0378">Hydrolase</keyword>
<dbReference type="KEGG" id="drm:Dred_1451"/>
<dbReference type="InterPro" id="IPR006674">
    <property type="entry name" value="HD_domain"/>
</dbReference>
<evidence type="ECO:0000259" key="2">
    <source>
        <dbReference type="PROSITE" id="PS51832"/>
    </source>
</evidence>
<dbReference type="SMART" id="SM00471">
    <property type="entry name" value="HDc"/>
    <property type="match status" value="1"/>
</dbReference>
<protein>
    <submittedName>
        <fullName evidence="3">Metal dependent phosphohydrolase</fullName>
    </submittedName>
</protein>
<dbReference type="eggNOG" id="COG2206">
    <property type="taxonomic scope" value="Bacteria"/>
</dbReference>
<gene>
    <name evidence="3" type="ordered locus">Dred_1451</name>
</gene>
<evidence type="ECO:0000259" key="1">
    <source>
        <dbReference type="PROSITE" id="PS51831"/>
    </source>
</evidence>
<accession>A4J4H8</accession>
<name>A4J4H8_DESRM</name>
<dbReference type="PANTHER" id="PTHR43155:SF2">
    <property type="entry name" value="CYCLIC DI-GMP PHOSPHODIESTERASE PA4108"/>
    <property type="match status" value="1"/>
</dbReference>
<feature type="domain" description="HD" evidence="1">
    <location>
        <begin position="130"/>
        <end position="253"/>
    </location>
</feature>
<reference evidence="3 4" key="1">
    <citation type="submission" date="2007-03" db="EMBL/GenBank/DDBJ databases">
        <title>Complete sequence of Desulfotomaculum reducens MI-1.</title>
        <authorList>
            <consortium name="US DOE Joint Genome Institute"/>
            <person name="Copeland A."/>
            <person name="Lucas S."/>
            <person name="Lapidus A."/>
            <person name="Barry K."/>
            <person name="Detter J.C."/>
            <person name="Glavina del Rio T."/>
            <person name="Hammon N."/>
            <person name="Israni S."/>
            <person name="Dalin E."/>
            <person name="Tice H."/>
            <person name="Pitluck S."/>
            <person name="Sims D."/>
            <person name="Brettin T."/>
            <person name="Bruce D."/>
            <person name="Han C."/>
            <person name="Tapia R."/>
            <person name="Schmutz J."/>
            <person name="Larimer F."/>
            <person name="Land M."/>
            <person name="Hauser L."/>
            <person name="Kyrpides N."/>
            <person name="Kim E."/>
            <person name="Tebo B.M."/>
            <person name="Richardson P."/>
        </authorList>
    </citation>
    <scope>NUCLEOTIDE SEQUENCE [LARGE SCALE GENOMIC DNA]</scope>
    <source>
        <strain evidence="3 4">MI-1</strain>
    </source>
</reference>
<dbReference type="InterPro" id="IPR037522">
    <property type="entry name" value="HD_GYP_dom"/>
</dbReference>
<dbReference type="GO" id="GO:0016787">
    <property type="term" value="F:hydrolase activity"/>
    <property type="evidence" value="ECO:0007669"/>
    <property type="project" value="UniProtKB-KW"/>
</dbReference>
<dbReference type="PANTHER" id="PTHR43155">
    <property type="entry name" value="CYCLIC DI-GMP PHOSPHODIESTERASE PA4108-RELATED"/>
    <property type="match status" value="1"/>
</dbReference>
<dbReference type="PROSITE" id="PS51832">
    <property type="entry name" value="HD_GYP"/>
    <property type="match status" value="1"/>
</dbReference>
<evidence type="ECO:0000313" key="3">
    <source>
        <dbReference type="EMBL" id="ABO49981.1"/>
    </source>
</evidence>
<feature type="domain" description="HD-GYP" evidence="2">
    <location>
        <begin position="108"/>
        <end position="304"/>
    </location>
</feature>
<dbReference type="EMBL" id="CP000612">
    <property type="protein sequence ID" value="ABO49981.1"/>
    <property type="molecule type" value="Genomic_DNA"/>
</dbReference>
<dbReference type="AlphaFoldDB" id="A4J4H8"/>
<keyword evidence="4" id="KW-1185">Reference proteome</keyword>
<proteinExistence type="predicted"/>
<dbReference type="CDD" id="cd00077">
    <property type="entry name" value="HDc"/>
    <property type="match status" value="1"/>
</dbReference>
<dbReference type="STRING" id="349161.Dred_1451"/>
<organism evidence="3 4">
    <name type="scientific">Desulforamulus reducens (strain ATCC BAA-1160 / DSM 100696 / MI-1)</name>
    <name type="common">Desulfotomaculum reducens</name>
    <dbReference type="NCBI Taxonomy" id="349161"/>
    <lineage>
        <taxon>Bacteria</taxon>
        <taxon>Bacillati</taxon>
        <taxon>Bacillota</taxon>
        <taxon>Clostridia</taxon>
        <taxon>Eubacteriales</taxon>
        <taxon>Peptococcaceae</taxon>
        <taxon>Desulforamulus</taxon>
    </lineage>
</organism>
<dbReference type="Proteomes" id="UP000001556">
    <property type="component" value="Chromosome"/>
</dbReference>
<dbReference type="HOGENOM" id="CLU_000445_92_1_9"/>
<dbReference type="Pfam" id="PF13487">
    <property type="entry name" value="HD_5"/>
    <property type="match status" value="1"/>
</dbReference>
<dbReference type="OrthoDB" id="9798833at2"/>
<dbReference type="PROSITE" id="PS51831">
    <property type="entry name" value="HD"/>
    <property type="match status" value="1"/>
</dbReference>
<dbReference type="InterPro" id="IPR003607">
    <property type="entry name" value="HD/PDEase_dom"/>
</dbReference>
<dbReference type="SUPFAM" id="SSF109604">
    <property type="entry name" value="HD-domain/PDEase-like"/>
    <property type="match status" value="1"/>
</dbReference>
<sequence>MRRVDIFSLEPGMKLGRTVYSSMGEILLKVNTILTPRYIKNLMELGVPYVYVDNGLLKDYLIEDIITIETRTAAVQQIKNILLETKESGKLVIKPSSLYNTVRDFTDSLFSKNHSLMFNLTDLRTQDDYTFAHSVNVCVLSLMTGMTLGYTSDQLAVLGVGALLHDLGKVKIPDHILNKPSKLTDAEFAIMQKHPYYGHELITSSKELEREQAIIALQHHESLDGSGYPSGLSGHKFHEYAQIVAIADKFDALTANRIYRKAYPSHEAFEMCAASGNYLFKDHIVKGFLYNIAAYPSGTLVQLNNKEIAVVLETPRGYSRFPKIRILFDHKHRPILPTEVSLSEHVGLFISKVLDGNEIAHILNNT</sequence>
<dbReference type="Gene3D" id="1.10.3210.10">
    <property type="entry name" value="Hypothetical protein af1432"/>
    <property type="match status" value="1"/>
</dbReference>